<reference evidence="2 3" key="1">
    <citation type="submission" date="2016-09" db="EMBL/GenBank/DDBJ databases">
        <title>Xenorhabdus thuongxuanensis sp. nov. and Xenorhabdus eapokensis sp. nov., isolated from Steinernema species.</title>
        <authorList>
            <person name="Kaempfer P."/>
            <person name="Tobias N.J."/>
            <person name="Phan Ke L."/>
            <person name="Bode H.B."/>
            <person name="Glaeser S.P."/>
        </authorList>
    </citation>
    <scope>NUCLEOTIDE SEQUENCE [LARGE SCALE GENOMIC DNA]</scope>
    <source>
        <strain evidence="2 3">30TX1</strain>
    </source>
</reference>
<evidence type="ECO:0000313" key="2">
    <source>
        <dbReference type="EMBL" id="OKP00147.1"/>
    </source>
</evidence>
<sequence length="35" mass="4037">MAKALKELGRIERTLFMLDWFRDPALRQACTGGIK</sequence>
<dbReference type="GO" id="GO:0004803">
    <property type="term" value="F:transposase activity"/>
    <property type="evidence" value="ECO:0007669"/>
    <property type="project" value="InterPro"/>
</dbReference>
<organism evidence="2 3">
    <name type="scientific">Xenorhabdus thuongxuanensis</name>
    <dbReference type="NCBI Taxonomy" id="1873484"/>
    <lineage>
        <taxon>Bacteria</taxon>
        <taxon>Pseudomonadati</taxon>
        <taxon>Pseudomonadota</taxon>
        <taxon>Gammaproteobacteria</taxon>
        <taxon>Enterobacterales</taxon>
        <taxon>Morganellaceae</taxon>
        <taxon>Xenorhabdus</taxon>
    </lineage>
</organism>
<proteinExistence type="predicted"/>
<dbReference type="EMBL" id="MKGR01000059">
    <property type="protein sequence ID" value="OKP00147.1"/>
    <property type="molecule type" value="Genomic_DNA"/>
</dbReference>
<feature type="domain" description="Tn3 transposase DDE" evidence="1">
    <location>
        <begin position="2"/>
        <end position="31"/>
    </location>
</feature>
<keyword evidence="3" id="KW-1185">Reference proteome</keyword>
<evidence type="ECO:0000259" key="1">
    <source>
        <dbReference type="Pfam" id="PF01526"/>
    </source>
</evidence>
<accession>A0A1Q5TIU8</accession>
<gene>
    <name evidence="2" type="ORF">Xentx_03560</name>
</gene>
<protein>
    <recommendedName>
        <fullName evidence="1">Tn3 transposase DDE domain-containing protein</fullName>
    </recommendedName>
</protein>
<dbReference type="GO" id="GO:0006313">
    <property type="term" value="P:DNA transposition"/>
    <property type="evidence" value="ECO:0007669"/>
    <property type="project" value="InterPro"/>
</dbReference>
<dbReference type="InterPro" id="IPR002513">
    <property type="entry name" value="Tn3_Tnp_DDE_dom"/>
</dbReference>
<dbReference type="Proteomes" id="UP000186277">
    <property type="component" value="Unassembled WGS sequence"/>
</dbReference>
<evidence type="ECO:0000313" key="3">
    <source>
        <dbReference type="Proteomes" id="UP000186277"/>
    </source>
</evidence>
<dbReference type="AlphaFoldDB" id="A0A1Q5TIU8"/>
<dbReference type="Pfam" id="PF01526">
    <property type="entry name" value="DDE_Tnp_Tn3"/>
    <property type="match status" value="1"/>
</dbReference>
<name>A0A1Q5TIU8_9GAMM</name>
<comment type="caution">
    <text evidence="2">The sequence shown here is derived from an EMBL/GenBank/DDBJ whole genome shotgun (WGS) entry which is preliminary data.</text>
</comment>